<sequence>MSLFSCNEKTSEPKISKELIDLISNGTLKEKESIDSKKMIYVSRYNGVKVFAKLKNGKFIETDFHELLWLYEKKFITKFDSFNEFMNELINEDFVLNENNFIETATFQLDNDLKNEFKSLSFEDFLEKYSLSKKGDKKLYLKDKFFSGNRYQTISYLLYTKGYYLGGGCLGEGTGIYEFEKLLNK</sequence>
<organism evidence="1 2">
    <name type="scientific">Flavobacterium terrigena</name>
    <dbReference type="NCBI Taxonomy" id="402734"/>
    <lineage>
        <taxon>Bacteria</taxon>
        <taxon>Pseudomonadati</taxon>
        <taxon>Bacteroidota</taxon>
        <taxon>Flavobacteriia</taxon>
        <taxon>Flavobacteriales</taxon>
        <taxon>Flavobacteriaceae</taxon>
        <taxon>Flavobacterium</taxon>
    </lineage>
</organism>
<keyword evidence="2" id="KW-1185">Reference proteome</keyword>
<gene>
    <name evidence="1" type="ORF">SAMN05660918_2755</name>
</gene>
<reference evidence="2" key="1">
    <citation type="submission" date="2016-10" db="EMBL/GenBank/DDBJ databases">
        <authorList>
            <person name="Varghese N."/>
            <person name="Submissions S."/>
        </authorList>
    </citation>
    <scope>NUCLEOTIDE SEQUENCE [LARGE SCALE GENOMIC DNA]</scope>
    <source>
        <strain evidence="2">DSM 17934</strain>
    </source>
</reference>
<evidence type="ECO:0000313" key="1">
    <source>
        <dbReference type="EMBL" id="SEJ25346.1"/>
    </source>
</evidence>
<dbReference type="AlphaFoldDB" id="A0A1H6XB18"/>
<proteinExistence type="predicted"/>
<accession>A0A1H6XB18</accession>
<dbReference type="Proteomes" id="UP000199702">
    <property type="component" value="Unassembled WGS sequence"/>
</dbReference>
<dbReference type="EMBL" id="FNYA01000008">
    <property type="protein sequence ID" value="SEJ25346.1"/>
    <property type="molecule type" value="Genomic_DNA"/>
</dbReference>
<protein>
    <submittedName>
        <fullName evidence="1">Uncharacterized protein</fullName>
    </submittedName>
</protein>
<name>A0A1H6XB18_9FLAO</name>
<evidence type="ECO:0000313" key="2">
    <source>
        <dbReference type="Proteomes" id="UP000199702"/>
    </source>
</evidence>